<dbReference type="PANTHER" id="PTHR30290:SF10">
    <property type="entry name" value="PERIPLASMIC OLIGOPEPTIDE-BINDING PROTEIN-RELATED"/>
    <property type="match status" value="1"/>
</dbReference>
<accession>A0A7C1JJR9</accession>
<dbReference type="InterPro" id="IPR006311">
    <property type="entry name" value="TAT_signal"/>
</dbReference>
<keyword evidence="3" id="KW-0813">Transport</keyword>
<evidence type="ECO:0000256" key="3">
    <source>
        <dbReference type="ARBA" id="ARBA00022448"/>
    </source>
</evidence>
<dbReference type="CDD" id="cd08503">
    <property type="entry name" value="PBP2_NikA_DppA_OppA_like_17"/>
    <property type="match status" value="1"/>
</dbReference>
<dbReference type="InterPro" id="IPR000914">
    <property type="entry name" value="SBP_5_dom"/>
</dbReference>
<evidence type="ECO:0000256" key="2">
    <source>
        <dbReference type="ARBA" id="ARBA00005695"/>
    </source>
</evidence>
<dbReference type="PROSITE" id="PS51318">
    <property type="entry name" value="TAT"/>
    <property type="match status" value="1"/>
</dbReference>
<evidence type="ECO:0000256" key="1">
    <source>
        <dbReference type="ARBA" id="ARBA00004196"/>
    </source>
</evidence>
<gene>
    <name evidence="6" type="ORF">ENQ20_05645</name>
</gene>
<dbReference type="GO" id="GO:0015833">
    <property type="term" value="P:peptide transport"/>
    <property type="evidence" value="ECO:0007669"/>
    <property type="project" value="TreeGrafter"/>
</dbReference>
<dbReference type="GO" id="GO:1904680">
    <property type="term" value="F:peptide transmembrane transporter activity"/>
    <property type="evidence" value="ECO:0007669"/>
    <property type="project" value="TreeGrafter"/>
</dbReference>
<reference evidence="6" key="1">
    <citation type="journal article" date="2020" name="mSystems">
        <title>Genome- and Community-Level Interaction Insights into Carbon Utilization and Element Cycling Functions of Hydrothermarchaeota in Hydrothermal Sediment.</title>
        <authorList>
            <person name="Zhou Z."/>
            <person name="Liu Y."/>
            <person name="Xu W."/>
            <person name="Pan J."/>
            <person name="Luo Z.H."/>
            <person name="Li M."/>
        </authorList>
    </citation>
    <scope>NUCLEOTIDE SEQUENCE [LARGE SCALE GENOMIC DNA]</scope>
    <source>
        <strain evidence="6">SpSt-289</strain>
    </source>
</reference>
<comment type="similarity">
    <text evidence="2">Belongs to the bacterial solute-binding protein 5 family.</text>
</comment>
<organism evidence="6">
    <name type="scientific">Caldilinea aerophila</name>
    <dbReference type="NCBI Taxonomy" id="133453"/>
    <lineage>
        <taxon>Bacteria</taxon>
        <taxon>Bacillati</taxon>
        <taxon>Chloroflexota</taxon>
        <taxon>Caldilineae</taxon>
        <taxon>Caldilineales</taxon>
        <taxon>Caldilineaceae</taxon>
        <taxon>Caldilinea</taxon>
    </lineage>
</organism>
<name>A0A7C1JJR9_9CHLR</name>
<dbReference type="EMBL" id="DSMG01000062">
    <property type="protein sequence ID" value="HDX30962.1"/>
    <property type="molecule type" value="Genomic_DNA"/>
</dbReference>
<dbReference type="PIRSF" id="PIRSF002741">
    <property type="entry name" value="MppA"/>
    <property type="match status" value="1"/>
</dbReference>
<comment type="subcellular location">
    <subcellularLocation>
        <location evidence="1">Cell envelope</location>
    </subcellularLocation>
</comment>
<dbReference type="InterPro" id="IPR039424">
    <property type="entry name" value="SBP_5"/>
</dbReference>
<dbReference type="InterPro" id="IPR030678">
    <property type="entry name" value="Peptide/Ni-bd"/>
</dbReference>
<dbReference type="GO" id="GO:0030313">
    <property type="term" value="C:cell envelope"/>
    <property type="evidence" value="ECO:0007669"/>
    <property type="project" value="UniProtKB-SubCell"/>
</dbReference>
<proteinExistence type="inferred from homology"/>
<dbReference type="Pfam" id="PF00496">
    <property type="entry name" value="SBP_bac_5"/>
    <property type="match status" value="1"/>
</dbReference>
<dbReference type="Gene3D" id="3.90.76.10">
    <property type="entry name" value="Dipeptide-binding Protein, Domain 1"/>
    <property type="match status" value="1"/>
</dbReference>
<dbReference type="AlphaFoldDB" id="A0A7C1JJR9"/>
<feature type="domain" description="Solute-binding protein family 5" evidence="5">
    <location>
        <begin position="114"/>
        <end position="466"/>
    </location>
</feature>
<dbReference type="Gene3D" id="3.10.105.10">
    <property type="entry name" value="Dipeptide-binding Protein, Domain 3"/>
    <property type="match status" value="1"/>
</dbReference>
<dbReference type="GO" id="GO:0042597">
    <property type="term" value="C:periplasmic space"/>
    <property type="evidence" value="ECO:0007669"/>
    <property type="project" value="UniProtKB-ARBA"/>
</dbReference>
<evidence type="ECO:0000259" key="5">
    <source>
        <dbReference type="Pfam" id="PF00496"/>
    </source>
</evidence>
<dbReference type="Gene3D" id="3.40.190.10">
    <property type="entry name" value="Periplasmic binding protein-like II"/>
    <property type="match status" value="1"/>
</dbReference>
<sequence>MNERIHPLVLQATDKLRQGRISRREFLRYATLLGVSVGTAYALSACAPAAAPTAGEAPSAGAAPGAIVRGGVLRKGMLVQQVDHPARLSWIEGANAVRLVNEYLTVTGPDNITRPYLLERWEASDDVQTWTLYLRKGIKFNNGDELTADDVLFSFSQWLDPAVGSSMLGLLSYLDGMDSVEKIDDYTVRLHLTSPNIGVPEHLFHYPAVVLHRDFQGDWVKQPVGTGAFTLVEYLEGERAVFKARPDYWRTGEDGKPLPYLDEIVFVNLDKDASVAAMQSGQIDTFFKPRPSDFLALKDNPELQVKSVATANCFLVRMRVDMEPWNDNRVRTALKKCQDRQKILDFSYSGEGILSIDAHFSPVHPAYAERPIPPYDPDGARALLEEYAAEKGIQLPLKVTLATKNDLAEPEIAQTLKELAAPAGFDITLDITEPNGYWDRWTEVPLGITIWAHRPLDTMVPPLAYTADANGNPVPWNETRWVDPEFVEKLRKAELTLDIEARREIIGELEDIMQERGPIGNSYWTNEWEIIRKEFQNVVAHPSNFDFYYEVWKQA</sequence>
<comment type="caution">
    <text evidence="6">The sequence shown here is derived from an EMBL/GenBank/DDBJ whole genome shotgun (WGS) entry which is preliminary data.</text>
</comment>
<dbReference type="PANTHER" id="PTHR30290">
    <property type="entry name" value="PERIPLASMIC BINDING COMPONENT OF ABC TRANSPORTER"/>
    <property type="match status" value="1"/>
</dbReference>
<keyword evidence="4" id="KW-0732">Signal</keyword>
<dbReference type="SUPFAM" id="SSF53850">
    <property type="entry name" value="Periplasmic binding protein-like II"/>
    <property type="match status" value="1"/>
</dbReference>
<dbReference type="GO" id="GO:0043190">
    <property type="term" value="C:ATP-binding cassette (ABC) transporter complex"/>
    <property type="evidence" value="ECO:0007669"/>
    <property type="project" value="InterPro"/>
</dbReference>
<protein>
    <submittedName>
        <fullName evidence="6">ABC transporter substrate-binding protein</fullName>
    </submittedName>
</protein>
<evidence type="ECO:0000256" key="4">
    <source>
        <dbReference type="ARBA" id="ARBA00022729"/>
    </source>
</evidence>
<evidence type="ECO:0000313" key="6">
    <source>
        <dbReference type="EMBL" id="HDX30962.1"/>
    </source>
</evidence>